<comment type="caution">
    <text evidence="2">The sequence shown here is derived from an EMBL/GenBank/DDBJ whole genome shotgun (WGS) entry which is preliminary data.</text>
</comment>
<name>A0A9P4VRW0_9PEZI</name>
<evidence type="ECO:0000313" key="2">
    <source>
        <dbReference type="EMBL" id="KAF2843356.1"/>
    </source>
</evidence>
<protein>
    <recommendedName>
        <fullName evidence="1">NadR/Ttd14 AAA domain-containing protein</fullName>
    </recommendedName>
</protein>
<sequence>MEQQVRIYIIGAQCTGKTTLINALETHFSEPVNRDWDGNSSNPPNVIKEVARSVLREHSFIASDITNSRTRCLQLQELILKAQHSAELETNWSWYLSDRSGLDPVVYATIYVGPDEAMALMESQEFQELKERMRNSLVILCEAGVLWLTDDGVRLMPKDNEDWMRVHQTFCELLVLNDIRYNVISKDMTNLDDRVQLVTKLWKNFNVDTRKLSGYIEME</sequence>
<dbReference type="OrthoDB" id="6118920at2759"/>
<accession>A0A9P4VRW0</accession>
<feature type="domain" description="NadR/Ttd14 AAA" evidence="1">
    <location>
        <begin position="6"/>
        <end position="187"/>
    </location>
</feature>
<dbReference type="Proteomes" id="UP000799429">
    <property type="component" value="Unassembled WGS sequence"/>
</dbReference>
<gene>
    <name evidence="2" type="ORF">M501DRAFT_966717</name>
</gene>
<proteinExistence type="predicted"/>
<dbReference type="AlphaFoldDB" id="A0A9P4VRW0"/>
<organism evidence="2 3">
    <name type="scientific">Patellaria atrata CBS 101060</name>
    <dbReference type="NCBI Taxonomy" id="1346257"/>
    <lineage>
        <taxon>Eukaryota</taxon>
        <taxon>Fungi</taxon>
        <taxon>Dikarya</taxon>
        <taxon>Ascomycota</taxon>
        <taxon>Pezizomycotina</taxon>
        <taxon>Dothideomycetes</taxon>
        <taxon>Dothideomycetes incertae sedis</taxon>
        <taxon>Patellariales</taxon>
        <taxon>Patellariaceae</taxon>
        <taxon>Patellaria</taxon>
    </lineage>
</organism>
<evidence type="ECO:0000259" key="1">
    <source>
        <dbReference type="Pfam" id="PF13521"/>
    </source>
</evidence>
<dbReference type="SUPFAM" id="SSF52540">
    <property type="entry name" value="P-loop containing nucleoside triphosphate hydrolases"/>
    <property type="match status" value="1"/>
</dbReference>
<dbReference type="Pfam" id="PF13521">
    <property type="entry name" value="AAA_28"/>
    <property type="match status" value="1"/>
</dbReference>
<keyword evidence="3" id="KW-1185">Reference proteome</keyword>
<reference evidence="2" key="1">
    <citation type="journal article" date="2020" name="Stud. Mycol.">
        <title>101 Dothideomycetes genomes: a test case for predicting lifestyles and emergence of pathogens.</title>
        <authorList>
            <person name="Haridas S."/>
            <person name="Albert R."/>
            <person name="Binder M."/>
            <person name="Bloem J."/>
            <person name="Labutti K."/>
            <person name="Salamov A."/>
            <person name="Andreopoulos B."/>
            <person name="Baker S."/>
            <person name="Barry K."/>
            <person name="Bills G."/>
            <person name="Bluhm B."/>
            <person name="Cannon C."/>
            <person name="Castanera R."/>
            <person name="Culley D."/>
            <person name="Daum C."/>
            <person name="Ezra D."/>
            <person name="Gonzalez J."/>
            <person name="Henrissat B."/>
            <person name="Kuo A."/>
            <person name="Liang C."/>
            <person name="Lipzen A."/>
            <person name="Lutzoni F."/>
            <person name="Magnuson J."/>
            <person name="Mondo S."/>
            <person name="Nolan M."/>
            <person name="Ohm R."/>
            <person name="Pangilinan J."/>
            <person name="Park H.-J."/>
            <person name="Ramirez L."/>
            <person name="Alfaro M."/>
            <person name="Sun H."/>
            <person name="Tritt A."/>
            <person name="Yoshinaga Y."/>
            <person name="Zwiers L.-H."/>
            <person name="Turgeon B."/>
            <person name="Goodwin S."/>
            <person name="Spatafora J."/>
            <person name="Crous P."/>
            <person name="Grigoriev I."/>
        </authorList>
    </citation>
    <scope>NUCLEOTIDE SEQUENCE</scope>
    <source>
        <strain evidence="2">CBS 101060</strain>
    </source>
</reference>
<dbReference type="EMBL" id="MU006089">
    <property type="protein sequence ID" value="KAF2843356.1"/>
    <property type="molecule type" value="Genomic_DNA"/>
</dbReference>
<dbReference type="Gene3D" id="3.40.50.300">
    <property type="entry name" value="P-loop containing nucleotide triphosphate hydrolases"/>
    <property type="match status" value="1"/>
</dbReference>
<evidence type="ECO:0000313" key="3">
    <source>
        <dbReference type="Proteomes" id="UP000799429"/>
    </source>
</evidence>
<dbReference type="InterPro" id="IPR038727">
    <property type="entry name" value="NadR/Ttd14_AAA_dom"/>
</dbReference>
<dbReference type="InterPro" id="IPR027417">
    <property type="entry name" value="P-loop_NTPase"/>
</dbReference>